<dbReference type="EMBL" id="ML986760">
    <property type="protein sequence ID" value="KAF2258501.1"/>
    <property type="molecule type" value="Genomic_DNA"/>
</dbReference>
<comment type="caution">
    <text evidence="2">The sequence shown here is derived from an EMBL/GenBank/DDBJ whole genome shotgun (WGS) entry which is preliminary data.</text>
</comment>
<keyword evidence="3" id="KW-1185">Reference proteome</keyword>
<name>A0A9P4JXZ7_9PLEO</name>
<proteinExistence type="predicted"/>
<evidence type="ECO:0000313" key="3">
    <source>
        <dbReference type="Proteomes" id="UP000800093"/>
    </source>
</evidence>
<organism evidence="2 3">
    <name type="scientific">Lojkania enalia</name>
    <dbReference type="NCBI Taxonomy" id="147567"/>
    <lineage>
        <taxon>Eukaryota</taxon>
        <taxon>Fungi</taxon>
        <taxon>Dikarya</taxon>
        <taxon>Ascomycota</taxon>
        <taxon>Pezizomycotina</taxon>
        <taxon>Dothideomycetes</taxon>
        <taxon>Pleosporomycetidae</taxon>
        <taxon>Pleosporales</taxon>
        <taxon>Pleosporales incertae sedis</taxon>
        <taxon>Lojkania</taxon>
    </lineage>
</organism>
<sequence length="250" mass="26526">MAPDGIRGQRVRWGCRRGGDWAIKEHCLARLQASGWPTAMRGGGVCGRAYMVNGEARRRIGCSGLRWLRCAKPWQVMQCGVDPGGPRTTMTERPQTSPVWYGTVVAPAITAAITLGNGNDNPLTLLDDRWEPPKASPPAWSSPALRLRDSAAGHNAQTSAQCAEASIANGVAGQASTPGLTSSASFLCASSRCTYPTGTVVVSLAAYPTLSHHLARSSWCVSQTLSCQQGPPRRMVKLASRDSGPAVREA</sequence>
<gene>
    <name evidence="2" type="ORF">CC78DRAFT_594941</name>
</gene>
<dbReference type="Proteomes" id="UP000800093">
    <property type="component" value="Unassembled WGS sequence"/>
</dbReference>
<dbReference type="AlphaFoldDB" id="A0A9P4JXZ7"/>
<feature type="region of interest" description="Disordered" evidence="1">
    <location>
        <begin position="231"/>
        <end position="250"/>
    </location>
</feature>
<protein>
    <submittedName>
        <fullName evidence="2">Uncharacterized protein</fullName>
    </submittedName>
</protein>
<reference evidence="3" key="1">
    <citation type="journal article" date="2020" name="Stud. Mycol.">
        <title>101 Dothideomycetes genomes: A test case for predicting lifestyles and emergence of pathogens.</title>
        <authorList>
            <person name="Haridas S."/>
            <person name="Albert R."/>
            <person name="Binder M."/>
            <person name="Bloem J."/>
            <person name="LaButti K."/>
            <person name="Salamov A."/>
            <person name="Andreopoulos B."/>
            <person name="Baker S."/>
            <person name="Barry K."/>
            <person name="Bills G."/>
            <person name="Bluhm B."/>
            <person name="Cannon C."/>
            <person name="Castanera R."/>
            <person name="Culley D."/>
            <person name="Daum C."/>
            <person name="Ezra D."/>
            <person name="Gonzalez J."/>
            <person name="Henrissat B."/>
            <person name="Kuo A."/>
            <person name="Liang C."/>
            <person name="Lipzen A."/>
            <person name="Lutzoni F."/>
            <person name="Magnuson J."/>
            <person name="Mondo S."/>
            <person name="Nolan M."/>
            <person name="Ohm R."/>
            <person name="Pangilinan J."/>
            <person name="Park H.-J."/>
            <person name="Ramirez L."/>
            <person name="Alfaro M."/>
            <person name="Sun H."/>
            <person name="Tritt A."/>
            <person name="Yoshinaga Y."/>
            <person name="Zwiers L.-H."/>
            <person name="Turgeon B."/>
            <person name="Goodwin S."/>
            <person name="Spatafora J."/>
            <person name="Crous P."/>
            <person name="Grigoriev I."/>
        </authorList>
    </citation>
    <scope>NUCLEOTIDE SEQUENCE [LARGE SCALE GENOMIC DNA]</scope>
    <source>
        <strain evidence="3">CBS 304.66</strain>
    </source>
</reference>
<accession>A0A9P4JXZ7</accession>
<evidence type="ECO:0000256" key="1">
    <source>
        <dbReference type="SAM" id="MobiDB-lite"/>
    </source>
</evidence>
<evidence type="ECO:0000313" key="2">
    <source>
        <dbReference type="EMBL" id="KAF2258501.1"/>
    </source>
</evidence>